<dbReference type="InterPro" id="IPR002656">
    <property type="entry name" value="Acyl_transf_3_dom"/>
</dbReference>
<gene>
    <name evidence="5" type="ORF">A4X13_0g3059</name>
</gene>
<keyword evidence="2" id="KW-0812">Transmembrane</keyword>
<feature type="region of interest" description="Disordered" evidence="1">
    <location>
        <begin position="438"/>
        <end position="460"/>
    </location>
</feature>
<feature type="region of interest" description="Disordered" evidence="1">
    <location>
        <begin position="501"/>
        <end position="531"/>
    </location>
</feature>
<evidence type="ECO:0000256" key="3">
    <source>
        <dbReference type="SAM" id="SignalP"/>
    </source>
</evidence>
<dbReference type="Proteomes" id="UP000077521">
    <property type="component" value="Unassembled WGS sequence"/>
</dbReference>
<feature type="transmembrane region" description="Helical" evidence="2">
    <location>
        <begin position="846"/>
        <end position="870"/>
    </location>
</feature>
<feature type="chain" id="PRO_5043848083" description="Acyltransferase 3 domain-containing protein" evidence="3">
    <location>
        <begin position="29"/>
        <end position="1243"/>
    </location>
</feature>
<organism evidence="5 6">
    <name type="scientific">Tilletia indica</name>
    <dbReference type="NCBI Taxonomy" id="43049"/>
    <lineage>
        <taxon>Eukaryota</taxon>
        <taxon>Fungi</taxon>
        <taxon>Dikarya</taxon>
        <taxon>Basidiomycota</taxon>
        <taxon>Ustilaginomycotina</taxon>
        <taxon>Exobasidiomycetes</taxon>
        <taxon>Tilletiales</taxon>
        <taxon>Tilletiaceae</taxon>
        <taxon>Tilletia</taxon>
    </lineage>
</organism>
<keyword evidence="3" id="KW-0732">Signal</keyword>
<accession>A0A177TWC4</accession>
<feature type="transmembrane region" description="Helical" evidence="2">
    <location>
        <begin position="966"/>
        <end position="987"/>
    </location>
</feature>
<reference evidence="5" key="1">
    <citation type="submission" date="2016-04" db="EMBL/GenBank/DDBJ databases">
        <authorList>
            <person name="Nguyen H.D."/>
            <person name="Samba Siva P."/>
            <person name="Cullis J."/>
            <person name="Levesque C.A."/>
            <person name="Hambleton S."/>
        </authorList>
    </citation>
    <scope>NUCLEOTIDE SEQUENCE</scope>
    <source>
        <strain evidence="5">DAOMC 236416</strain>
    </source>
</reference>
<feature type="transmembrane region" description="Helical" evidence="2">
    <location>
        <begin position="1194"/>
        <end position="1213"/>
    </location>
</feature>
<dbReference type="Pfam" id="PF01757">
    <property type="entry name" value="Acyl_transf_3"/>
    <property type="match status" value="1"/>
</dbReference>
<feature type="transmembrane region" description="Helical" evidence="2">
    <location>
        <begin position="362"/>
        <end position="384"/>
    </location>
</feature>
<dbReference type="PANTHER" id="PTHR38121">
    <property type="entry name" value="GH16 DOMAIN-CONTAINING PROTEIN"/>
    <property type="match status" value="1"/>
</dbReference>
<dbReference type="GO" id="GO:0016747">
    <property type="term" value="F:acyltransferase activity, transferring groups other than amino-acyl groups"/>
    <property type="evidence" value="ECO:0007669"/>
    <property type="project" value="InterPro"/>
</dbReference>
<feature type="domain" description="Acyltransferase 3" evidence="4">
    <location>
        <begin position="802"/>
        <end position="1211"/>
    </location>
</feature>
<feature type="transmembrane region" description="Helical" evidence="2">
    <location>
        <begin position="1064"/>
        <end position="1083"/>
    </location>
</feature>
<evidence type="ECO:0000313" key="5">
    <source>
        <dbReference type="EMBL" id="KAE8255381.1"/>
    </source>
</evidence>
<proteinExistence type="predicted"/>
<evidence type="ECO:0000259" key="4">
    <source>
        <dbReference type="Pfam" id="PF01757"/>
    </source>
</evidence>
<name>A0A177TWC4_9BASI</name>
<dbReference type="InterPro" id="IPR013320">
    <property type="entry name" value="ConA-like_dom_sf"/>
</dbReference>
<feature type="region of interest" description="Disordered" evidence="1">
    <location>
        <begin position="598"/>
        <end position="678"/>
    </location>
</feature>
<comment type="caution">
    <text evidence="5">The sequence shown here is derived from an EMBL/GenBank/DDBJ whole genome shotgun (WGS) entry which is preliminary data.</text>
</comment>
<keyword evidence="2" id="KW-1133">Transmembrane helix</keyword>
<feature type="signal peptide" evidence="3">
    <location>
        <begin position="1"/>
        <end position="28"/>
    </location>
</feature>
<feature type="transmembrane region" description="Helical" evidence="2">
    <location>
        <begin position="1133"/>
        <end position="1153"/>
    </location>
</feature>
<feature type="region of interest" description="Disordered" evidence="1">
    <location>
        <begin position="748"/>
        <end position="767"/>
    </location>
</feature>
<dbReference type="AlphaFoldDB" id="A0A177TWC4"/>
<dbReference type="EMBL" id="LWDF02000161">
    <property type="protein sequence ID" value="KAE8255381.1"/>
    <property type="molecule type" value="Genomic_DNA"/>
</dbReference>
<evidence type="ECO:0000256" key="1">
    <source>
        <dbReference type="SAM" id="MobiDB-lite"/>
    </source>
</evidence>
<protein>
    <recommendedName>
        <fullName evidence="4">Acyltransferase 3 domain-containing protein</fullName>
    </recommendedName>
</protein>
<dbReference type="PANTHER" id="PTHR38121:SF2">
    <property type="entry name" value="ACYLTRANSFERASE 3 DOMAIN-CONTAINING PROTEIN"/>
    <property type="match status" value="1"/>
</dbReference>
<feature type="compositionally biased region" description="Acidic residues" evidence="1">
    <location>
        <begin position="508"/>
        <end position="519"/>
    </location>
</feature>
<reference evidence="5" key="2">
    <citation type="journal article" date="2019" name="IMA Fungus">
        <title>Genome sequencing and comparison of five Tilletia species to identify candidate genes for the detection of regulated species infecting wheat.</title>
        <authorList>
            <person name="Nguyen H.D.T."/>
            <person name="Sultana T."/>
            <person name="Kesanakurti P."/>
            <person name="Hambleton S."/>
        </authorList>
    </citation>
    <scope>NUCLEOTIDE SEQUENCE</scope>
    <source>
        <strain evidence="5">DAOMC 236416</strain>
    </source>
</reference>
<feature type="transmembrane region" description="Helical" evidence="2">
    <location>
        <begin position="807"/>
        <end position="826"/>
    </location>
</feature>
<evidence type="ECO:0000313" key="6">
    <source>
        <dbReference type="Proteomes" id="UP000077521"/>
    </source>
</evidence>
<feature type="transmembrane region" description="Helical" evidence="2">
    <location>
        <begin position="891"/>
        <end position="917"/>
    </location>
</feature>
<keyword evidence="2" id="KW-0472">Membrane</keyword>
<feature type="transmembrane region" description="Helical" evidence="2">
    <location>
        <begin position="1165"/>
        <end position="1188"/>
    </location>
</feature>
<evidence type="ECO:0000256" key="2">
    <source>
        <dbReference type="SAM" id="Phobius"/>
    </source>
</evidence>
<keyword evidence="6" id="KW-1185">Reference proteome</keyword>
<dbReference type="SUPFAM" id="SSF49899">
    <property type="entry name" value="Concanavalin A-like lectins/glucanases"/>
    <property type="match status" value="1"/>
</dbReference>
<sequence>MRPASARSSLLAAVTGLAAVLTSKSVTAQETVNPACLCGYEDSKTGDIWTDRTITYFNESDARSNVVWQPIDSPSFEGSLSAGNSGNGVEDWAVGEHLNNWEDGFGATWLSGVKFNNTYIPDDQSKGLAMAVPPGDKPNRISWGSLLVSRRRDMLYGSFRASIEPPAPLGPSGTLIRMAVWYNQSQDVLTNIVTTDAADTAFLQWDYSATGRDSRPVNNNLTTGDFNIGFQPREHRIDWLPEVMRWSNDVADMIPYEQKFDDKSIFIPSVPMPFSLKHFSNGDSRLMEGPPLRRSVTANIRYIRLFYNSSLPGRQQEFQNACANTNEARCDVDNLLLRGSSEFTMESIQQQFPPHPTYNPPLYSKIIVASAGGLFLIIFIHAMARRFINQRKKQAEYMTQLREGEKQYSLNVLQQASGFNTPAPRDVVTPVGSFGYQQRSLRGGASPDGSEPPQVTAGNVSLQSGAQTPALPYGASEYATSVGSFDTKYDDADALAKWDDPRFMRDSDSDDSDSDDDIKDDPLDPMPRSVQADLNSFGHGAFNATSGTISPNAMSTSHGSTYIAPEYRIQNGRSAMSHSVMSHSQSHGFLSAANSVRNVPNEEDGSEDGNGRPISAGRHSSRSRDPRSLRLGRSNTDTWDVASNDGHLSINGIALTPDNRRPSISDSLVTQDMPGLSSTDRMRWAGGLTGIGAPESEAGHGGWSADRRPSVLRETQSFVSLEGRDHAVKWETKIMDWKPLDAAVDGQQGGQLAAPASGKNPLPERSHEPAAKKIGRLARFWKSMLVGEGAGKATASGAARVEYLDGLRGFACFLVSFHHFMLIFYYHSTTPAGQAHYLNFENYFHFILGPILINGGLNVGIFFVLSARVIANRYLVRGNLQDLAEASYRRVPRLAVPISAAIIINYFLIQAQAFAWVRKLASRTWSTWSYYHDYDNVGFFFNSWMSLWFVIPPDVPLLISTYATGILWTVPIIVQTSWTVFTCALIAREFKNNYKRFAFYSFCLTLAWWNNRFDYFFIAGLMIADADNKLKYRAAAAKGIPIVPPFLRGCLPKGIASARVHGQVFGWIVFLTGAITSWLYFVGEEFHDENGDSLYGAMFNQLEWGVHPNYATAQPWSATGGKPTYVDPRLHDFFFVIGFFLLCDLCQSFRTFFQLRAWNFLGRNAFSLYLCHGVAFWSWGAWSCLQLLKAGVPYWATITIVFITSYIILFAMCECFTRTFDVWGIGISKAIWRAASGGLGRRV</sequence>